<name>A0A6H1TYY7_9CYAN</name>
<dbReference type="EMBL" id="CP051167">
    <property type="protein sequence ID" value="QIZ71791.1"/>
    <property type="molecule type" value="Genomic_DNA"/>
</dbReference>
<gene>
    <name evidence="2" type="ORF">HCG48_15380</name>
</gene>
<organism evidence="2 3">
    <name type="scientific">Oxynema aestuarii AP17</name>
    <dbReference type="NCBI Taxonomy" id="2064643"/>
    <lineage>
        <taxon>Bacteria</taxon>
        <taxon>Bacillati</taxon>
        <taxon>Cyanobacteriota</taxon>
        <taxon>Cyanophyceae</taxon>
        <taxon>Oscillatoriophycideae</taxon>
        <taxon>Oscillatoriales</taxon>
        <taxon>Oscillatoriaceae</taxon>
        <taxon>Oxynema</taxon>
        <taxon>Oxynema aestuarii</taxon>
    </lineage>
</organism>
<feature type="compositionally biased region" description="Polar residues" evidence="1">
    <location>
        <begin position="84"/>
        <end position="100"/>
    </location>
</feature>
<keyword evidence="3" id="KW-1185">Reference proteome</keyword>
<protein>
    <recommendedName>
        <fullName evidence="4">Gas vesicle protein</fullName>
    </recommendedName>
</protein>
<dbReference type="Proteomes" id="UP000500857">
    <property type="component" value="Chromosome"/>
</dbReference>
<dbReference type="RefSeq" id="WP_168569943.1">
    <property type="nucleotide sequence ID" value="NZ_CP051167.1"/>
</dbReference>
<sequence length="127" mass="14632">MQRPRPQTPIHSKLTNIPRNNTEAGEQLELYKLLTQRQRIEQEMKVMQQRLQVLEEQLEVIDRHIENSEQKARQLRQSSSLSSGKTAVSQRSTSSKTGGSQAPPHSRTTGSNSGDRPRHFETFYLDY</sequence>
<reference evidence="2 3" key="1">
    <citation type="submission" date="2020-04" db="EMBL/GenBank/DDBJ databases">
        <authorList>
            <person name="Basu S."/>
            <person name="Maruthanayagam V."/>
            <person name="Chakraborty S."/>
            <person name="Pramanik A."/>
            <person name="Mukherjee J."/>
            <person name="Brink B."/>
        </authorList>
    </citation>
    <scope>NUCLEOTIDE SEQUENCE [LARGE SCALE GENOMIC DNA]</scope>
    <source>
        <strain evidence="2 3">AP17</strain>
    </source>
</reference>
<proteinExistence type="predicted"/>
<feature type="region of interest" description="Disordered" evidence="1">
    <location>
        <begin position="1"/>
        <end position="24"/>
    </location>
</feature>
<evidence type="ECO:0008006" key="4">
    <source>
        <dbReference type="Google" id="ProtNLM"/>
    </source>
</evidence>
<evidence type="ECO:0000313" key="3">
    <source>
        <dbReference type="Proteomes" id="UP000500857"/>
    </source>
</evidence>
<accession>A0A6H1TYY7</accession>
<evidence type="ECO:0000313" key="2">
    <source>
        <dbReference type="EMBL" id="QIZ71791.1"/>
    </source>
</evidence>
<dbReference type="AlphaFoldDB" id="A0A6H1TYY7"/>
<feature type="region of interest" description="Disordered" evidence="1">
    <location>
        <begin position="69"/>
        <end position="127"/>
    </location>
</feature>
<evidence type="ECO:0000256" key="1">
    <source>
        <dbReference type="SAM" id="MobiDB-lite"/>
    </source>
</evidence>
<dbReference type="KEGG" id="oxy:HCG48_15380"/>
<feature type="compositionally biased region" description="Polar residues" evidence="1">
    <location>
        <begin position="9"/>
        <end position="24"/>
    </location>
</feature>